<evidence type="ECO:0000313" key="2">
    <source>
        <dbReference type="Proteomes" id="UP001304671"/>
    </source>
</evidence>
<dbReference type="RefSeq" id="WP_323248029.1">
    <property type="nucleotide sequence ID" value="NZ_JAYFUL010000008.1"/>
</dbReference>
<reference evidence="1 2" key="1">
    <citation type="submission" date="2023-12" db="EMBL/GenBank/DDBJ databases">
        <title>Novel species of the genus Arcicella isolated from rivers.</title>
        <authorList>
            <person name="Lu H."/>
        </authorList>
    </citation>
    <scope>NUCLEOTIDE SEQUENCE [LARGE SCALE GENOMIC DNA]</scope>
    <source>
        <strain evidence="1 2">LMG 21963</strain>
    </source>
</reference>
<protein>
    <recommendedName>
        <fullName evidence="3">HEAT repeat protein</fullName>
    </recommendedName>
</protein>
<organism evidence="1 2">
    <name type="scientific">Arcicella aquatica</name>
    <dbReference type="NCBI Taxonomy" id="217141"/>
    <lineage>
        <taxon>Bacteria</taxon>
        <taxon>Pseudomonadati</taxon>
        <taxon>Bacteroidota</taxon>
        <taxon>Cytophagia</taxon>
        <taxon>Cytophagales</taxon>
        <taxon>Flectobacillaceae</taxon>
        <taxon>Arcicella</taxon>
    </lineage>
</organism>
<dbReference type="EMBL" id="JAYFUL010000008">
    <property type="protein sequence ID" value="MEA5257563.1"/>
    <property type="molecule type" value="Genomic_DNA"/>
</dbReference>
<comment type="caution">
    <text evidence="1">The sequence shown here is derived from an EMBL/GenBank/DDBJ whole genome shotgun (WGS) entry which is preliminary data.</text>
</comment>
<evidence type="ECO:0008006" key="3">
    <source>
        <dbReference type="Google" id="ProtNLM"/>
    </source>
</evidence>
<name>A0ABU5QKH6_9BACT</name>
<evidence type="ECO:0000313" key="1">
    <source>
        <dbReference type="EMBL" id="MEA5257563.1"/>
    </source>
</evidence>
<dbReference type="Proteomes" id="UP001304671">
    <property type="component" value="Unassembled WGS sequence"/>
</dbReference>
<dbReference type="InterPro" id="IPR011990">
    <property type="entry name" value="TPR-like_helical_dom_sf"/>
</dbReference>
<sequence length="310" mass="36247">MEDEDYPLYEQIALIYYYEHKYPASIHFFLLCVLTQNENSMAWYGLGDSTCALGIEEKSDEIYDLGISFLRKSVSLDRTNQYSLSMLAVMFQAPHIGKERIEKIATFDVSDLTEIKEKYMLNQEVLNLAFKKCSNENRIRLAILLCDLGDFFSFELLNEVVINDTEEHVRLAIMKRLGTYSARTQLKQTFEFLATEDKWKSYEPYFSKTLSEIGSILTQLNAPDRPNWTKKVFNTIHGVVNVEDEEIVNYTNTENENAIPEVNKQKKEEVFFNPADIENEIEAIYAEISSKPIIENEVQIQKENPWWKFW</sequence>
<accession>A0ABU5QKH6</accession>
<proteinExistence type="predicted"/>
<keyword evidence="2" id="KW-1185">Reference proteome</keyword>
<gene>
    <name evidence="1" type="ORF">VB264_07200</name>
</gene>
<dbReference type="SUPFAM" id="SSF48452">
    <property type="entry name" value="TPR-like"/>
    <property type="match status" value="1"/>
</dbReference>